<dbReference type="InterPro" id="IPR036565">
    <property type="entry name" value="Mur-like_cat_sf"/>
</dbReference>
<keyword evidence="2" id="KW-0133">Cell shape</keyword>
<comment type="similarity">
    <text evidence="2">Belongs to the MurCDEF family. MurT subfamily.</text>
</comment>
<keyword evidence="2" id="KW-0862">Zinc</keyword>
<dbReference type="PANTHER" id="PTHR23135:SF7">
    <property type="entry name" value="LIPID II ISOGLUTAMINYL SYNTHASE (GLUTAMINE-HYDROLYZING) SUBUNIT MURT"/>
    <property type="match status" value="1"/>
</dbReference>
<proteinExistence type="inferred from homology"/>
<evidence type="ECO:0000313" key="5">
    <source>
        <dbReference type="EMBL" id="CAB1128978.1"/>
    </source>
</evidence>
<feature type="binding site" evidence="2">
    <location>
        <position position="261"/>
    </location>
    <ligand>
        <name>Zn(2+)</name>
        <dbReference type="ChEBI" id="CHEBI:29105"/>
    </ligand>
</feature>
<keyword evidence="6" id="KW-1185">Reference proteome</keyword>
<dbReference type="GO" id="GO:0008270">
    <property type="term" value="F:zinc ion binding"/>
    <property type="evidence" value="ECO:0007669"/>
    <property type="project" value="UniProtKB-UniRule"/>
</dbReference>
<dbReference type="KEGG" id="hfv:R50_1472"/>
<feature type="domain" description="Lipid II isoglutaminyl synthase (glutamine-hydrolyzing) subunit MurT C-terminal" evidence="4">
    <location>
        <begin position="354"/>
        <end position="469"/>
    </location>
</feature>
<dbReference type="GO" id="GO:0016881">
    <property type="term" value="F:acid-amino acid ligase activity"/>
    <property type="evidence" value="ECO:0007669"/>
    <property type="project" value="InterPro"/>
</dbReference>
<dbReference type="AlphaFoldDB" id="A0A6F8ZHA3"/>
<dbReference type="SUPFAM" id="SSF53623">
    <property type="entry name" value="MurD-like peptide ligases, catalytic domain"/>
    <property type="match status" value="1"/>
</dbReference>
<dbReference type="Pfam" id="PF08245">
    <property type="entry name" value="Mur_ligase_M"/>
    <property type="match status" value="1"/>
</dbReference>
<evidence type="ECO:0000313" key="6">
    <source>
        <dbReference type="Proteomes" id="UP000503399"/>
    </source>
</evidence>
<feature type="binding site" evidence="2">
    <location>
        <position position="239"/>
    </location>
    <ligand>
        <name>Zn(2+)</name>
        <dbReference type="ChEBI" id="CHEBI:29105"/>
    </ligand>
</feature>
<dbReference type="Gene3D" id="3.40.1190.10">
    <property type="entry name" value="Mur-like, catalytic domain"/>
    <property type="match status" value="1"/>
</dbReference>
<evidence type="ECO:0000259" key="4">
    <source>
        <dbReference type="Pfam" id="PF08353"/>
    </source>
</evidence>
<evidence type="ECO:0000259" key="3">
    <source>
        <dbReference type="Pfam" id="PF08245"/>
    </source>
</evidence>
<dbReference type="UniPathway" id="UPA00219"/>
<dbReference type="HAMAP" id="MF_02214">
    <property type="entry name" value="Lipid_II_synth_MurT"/>
    <property type="match status" value="1"/>
</dbReference>
<organism evidence="5 6">
    <name type="scientific">Candidatus Hydrogenisulfobacillus filiaventi</name>
    <dbReference type="NCBI Taxonomy" id="2707344"/>
    <lineage>
        <taxon>Bacteria</taxon>
        <taxon>Bacillati</taxon>
        <taxon>Bacillota</taxon>
        <taxon>Clostridia</taxon>
        <taxon>Eubacteriales</taxon>
        <taxon>Clostridiales Family XVII. Incertae Sedis</taxon>
        <taxon>Candidatus Hydrogenisulfobacillus</taxon>
    </lineage>
</organism>
<evidence type="ECO:0000256" key="2">
    <source>
        <dbReference type="HAMAP-Rule" id="MF_02214"/>
    </source>
</evidence>
<keyword evidence="2" id="KW-0573">Peptidoglycan synthesis</keyword>
<dbReference type="GO" id="GO:0005524">
    <property type="term" value="F:ATP binding"/>
    <property type="evidence" value="ECO:0007669"/>
    <property type="project" value="UniProtKB-UniRule"/>
</dbReference>
<keyword evidence="2" id="KW-0479">Metal-binding</keyword>
<comment type="subunit">
    <text evidence="2">Forms a heterodimer with GatD.</text>
</comment>
<keyword evidence="2" id="KW-0547">Nucleotide-binding</keyword>
<evidence type="ECO:0000256" key="1">
    <source>
        <dbReference type="ARBA" id="ARBA00004752"/>
    </source>
</evidence>
<dbReference type="Pfam" id="PF08353">
    <property type="entry name" value="MurT_C"/>
    <property type="match status" value="1"/>
</dbReference>
<dbReference type="Proteomes" id="UP000503399">
    <property type="component" value="Chromosome"/>
</dbReference>
<dbReference type="GO" id="GO:0009252">
    <property type="term" value="P:peptidoglycan biosynthetic process"/>
    <property type="evidence" value="ECO:0007669"/>
    <property type="project" value="UniProtKB-UniRule"/>
</dbReference>
<dbReference type="EC" id="6.3.5.13" evidence="2"/>
<dbReference type="InterPro" id="IPR013221">
    <property type="entry name" value="Mur_ligase_cen"/>
</dbReference>
<name>A0A6F8ZHA3_9FIRM</name>
<gene>
    <name evidence="2" type="primary">murT</name>
    <name evidence="5" type="ORF">R50_1472</name>
</gene>
<sequence>MSLERENLVHSADDARGTGFEAKGVSLAMRVWLAVLIGRLAGWVSRLAGFGGSALPGLVANRLAPGILGTLTAGLAEGAALVTGTNGKTSTSGMAAAMLGQQGWRLVRNRAGANLISGLTTAVVEQVGWARRPDAALFETDEATVPRAAALVHPRVLLVTNFFRDQLDRYGELATTISLVERGLAALRPGGTAVLNADDPAVAGLGTDLPEGVLPLYYGLELPAAGSGEGYDTADARLCPRCGTPLEYRTRYYAHLGDYRCPGCGWERPPLMVAAVAADLAAGLLRLRVRGEVLAVPFRLPGVYNVYNATAAAALAVAWGLPATAVAAGLERFRPAFGRMEPLPLTKGTAWVALVKNPAGFNQVLAAVASDPAPAKAVLVAINDRYADGRDVSWLWDVDFEHWVPRLGADVRWWVSGRRARDMAVRLKYAGVERAQVTVTEDAGRALAAALAAAGSGRALYILPTYTALLELHRRLRQQGLVRHFREG</sequence>
<feature type="domain" description="Mur ligase central" evidence="3">
    <location>
        <begin position="82"/>
        <end position="202"/>
    </location>
</feature>
<dbReference type="InterPro" id="IPR013564">
    <property type="entry name" value="MurT_C"/>
</dbReference>
<comment type="pathway">
    <text evidence="1 2">Cell wall biogenesis; peptidoglycan biosynthesis.</text>
</comment>
<keyword evidence="2 5" id="KW-0436">Ligase</keyword>
<reference evidence="5 6" key="1">
    <citation type="submission" date="2020-02" db="EMBL/GenBank/DDBJ databases">
        <authorList>
            <person name="Hogendoorn C."/>
        </authorList>
    </citation>
    <scope>NUCLEOTIDE SEQUENCE [LARGE SCALE GENOMIC DNA]</scope>
    <source>
        <strain evidence="5">R501</strain>
    </source>
</reference>
<dbReference type="PANTHER" id="PTHR23135">
    <property type="entry name" value="MUR LIGASE FAMILY MEMBER"/>
    <property type="match status" value="1"/>
</dbReference>
<dbReference type="GO" id="GO:0140282">
    <property type="term" value="F:carbon-nitrogen ligase activity on lipid II"/>
    <property type="evidence" value="ECO:0007669"/>
    <property type="project" value="UniProtKB-UniRule"/>
</dbReference>
<dbReference type="InterPro" id="IPR043703">
    <property type="entry name" value="Lipid_II_synth_MurT"/>
</dbReference>
<comment type="catalytic activity">
    <reaction evidence="2">
        <text>beta-D-GlcNAc-(1-&gt;4)-Mur2Ac(oyl-L-Ala-gamma-D-O-P-Glu-L-Lys-D-Ala-D-Ala)-di-trans,octa-cis-undecaprenyl diphosphate + NH4(+) = beta-D-GlcNAc-(1-&gt;4)-Mur2Ac(oyl-L-Ala-D-isoglutaminyl-L-Lys-D-Ala-D-Ala)-di-trans,octa-cis-undecaprenyl diphosphate + phosphate + H(+)</text>
        <dbReference type="Rhea" id="RHEA:57932"/>
        <dbReference type="ChEBI" id="CHEBI:15378"/>
        <dbReference type="ChEBI" id="CHEBI:28938"/>
        <dbReference type="ChEBI" id="CHEBI:43474"/>
        <dbReference type="ChEBI" id="CHEBI:62233"/>
        <dbReference type="ChEBI" id="CHEBI:143132"/>
    </reaction>
</comment>
<keyword evidence="2" id="KW-0067">ATP-binding</keyword>
<dbReference type="GO" id="GO:0008360">
    <property type="term" value="P:regulation of cell shape"/>
    <property type="evidence" value="ECO:0007669"/>
    <property type="project" value="UniProtKB-KW"/>
</dbReference>
<accession>A0A6F8ZHA3</accession>
<dbReference type="GO" id="GO:0071555">
    <property type="term" value="P:cell wall organization"/>
    <property type="evidence" value="ECO:0007669"/>
    <property type="project" value="UniProtKB-KW"/>
</dbReference>
<comment type="function">
    <text evidence="2">The lipid II isoglutaminyl synthase complex catalyzes the formation of alpha-D-isoglutamine in the cell wall lipid II stem peptide. The MurT subunit catalyzes the ATP-dependent amidation of D-glutamate residue of lipid II, converting it to an isoglutamine residue.</text>
</comment>
<keyword evidence="2" id="KW-0961">Cell wall biogenesis/degradation</keyword>
<dbReference type="EMBL" id="LR778114">
    <property type="protein sequence ID" value="CAB1128978.1"/>
    <property type="molecule type" value="Genomic_DNA"/>
</dbReference>
<protein>
    <recommendedName>
        <fullName evidence="2">Lipid II isoglutaminyl synthase (glutamine-hydrolyzing) subunit MurT</fullName>
        <ecNumber evidence="2">6.3.5.13</ecNumber>
    </recommendedName>
</protein>
<feature type="active site" evidence="2">
    <location>
        <position position="391"/>
    </location>
</feature>
<comment type="catalytic activity">
    <reaction evidence="2">
        <text>beta-D-GlcNAc-(1-&gt;4)-Mur2Ac(oyl-L-Ala-gamma-D-Glu-L-Lys-D-Ala-D-Ala)-di-trans,octa-cis-undecaprenyl diphosphate + ATP = beta-D-GlcNAc-(1-&gt;4)-Mur2Ac(oyl-L-Ala-gamma-D-O-P-Glu-L-Lys-D-Ala-D-Ala)-di-trans,octa-cis-undecaprenyl diphosphate + ADP</text>
        <dbReference type="Rhea" id="RHEA:59488"/>
        <dbReference type="ChEBI" id="CHEBI:30616"/>
        <dbReference type="ChEBI" id="CHEBI:60033"/>
        <dbReference type="ChEBI" id="CHEBI:143132"/>
        <dbReference type="ChEBI" id="CHEBI:456216"/>
    </reaction>
</comment>
<comment type="catalytic activity">
    <reaction evidence="2">
        <text>beta-D-GlcNAc-(1-&gt;4)-Mur2Ac(oyl-L-Ala-gamma-D-Glu-L-Lys-D-Ala-D-Ala)-di-trans,octa-cis-undecaprenyl diphosphate + L-glutamine + ATP + H2O = beta-D-GlcNAc-(1-&gt;4)-Mur2Ac(oyl-L-Ala-D-isoglutaminyl-L-Lys-D-Ala-D-Ala)-di-trans,octa-cis-undecaprenyl diphosphate + L-glutamate + ADP + phosphate + H(+)</text>
        <dbReference type="Rhea" id="RHEA:57928"/>
        <dbReference type="ChEBI" id="CHEBI:15377"/>
        <dbReference type="ChEBI" id="CHEBI:15378"/>
        <dbReference type="ChEBI" id="CHEBI:29985"/>
        <dbReference type="ChEBI" id="CHEBI:30616"/>
        <dbReference type="ChEBI" id="CHEBI:43474"/>
        <dbReference type="ChEBI" id="CHEBI:58359"/>
        <dbReference type="ChEBI" id="CHEBI:60033"/>
        <dbReference type="ChEBI" id="CHEBI:62233"/>
        <dbReference type="ChEBI" id="CHEBI:456216"/>
        <dbReference type="EC" id="6.3.5.13"/>
    </reaction>
</comment>
<feature type="binding site" evidence="2">
    <location>
        <position position="264"/>
    </location>
    <ligand>
        <name>Zn(2+)</name>
        <dbReference type="ChEBI" id="CHEBI:29105"/>
    </ligand>
</feature>
<feature type="binding site" evidence="2">
    <location>
        <position position="242"/>
    </location>
    <ligand>
        <name>Zn(2+)</name>
        <dbReference type="ChEBI" id="CHEBI:29105"/>
    </ligand>
</feature>